<dbReference type="EMBL" id="KN822187">
    <property type="protein sequence ID" value="KIM53210.1"/>
    <property type="molecule type" value="Genomic_DNA"/>
</dbReference>
<dbReference type="AlphaFoldDB" id="A0A0C3CXC7"/>
<evidence type="ECO:0000313" key="1">
    <source>
        <dbReference type="EMBL" id="KIM53210.1"/>
    </source>
</evidence>
<reference evidence="2" key="2">
    <citation type="submission" date="2015-01" db="EMBL/GenBank/DDBJ databases">
        <title>Evolutionary Origins and Diversification of the Mycorrhizal Mutualists.</title>
        <authorList>
            <consortium name="DOE Joint Genome Institute"/>
            <consortium name="Mycorrhizal Genomics Consortium"/>
            <person name="Kohler A."/>
            <person name="Kuo A."/>
            <person name="Nagy L.G."/>
            <person name="Floudas D."/>
            <person name="Copeland A."/>
            <person name="Barry K.W."/>
            <person name="Cichocki N."/>
            <person name="Veneault-Fourrey C."/>
            <person name="LaButti K."/>
            <person name="Lindquist E.A."/>
            <person name="Lipzen A."/>
            <person name="Lundell T."/>
            <person name="Morin E."/>
            <person name="Murat C."/>
            <person name="Riley R."/>
            <person name="Ohm R."/>
            <person name="Sun H."/>
            <person name="Tunlid A."/>
            <person name="Henrissat B."/>
            <person name="Grigoriev I.V."/>
            <person name="Hibbett D.S."/>
            <person name="Martin F."/>
        </authorList>
    </citation>
    <scope>NUCLEOTIDE SEQUENCE [LARGE SCALE GENOMIC DNA]</scope>
    <source>
        <strain evidence="2">Foug A</strain>
    </source>
</reference>
<dbReference type="HOGENOM" id="CLU_2832663_0_0_1"/>
<gene>
    <name evidence="1" type="ORF">SCLCIDRAFT_455870</name>
</gene>
<name>A0A0C3CXC7_9AGAM</name>
<keyword evidence="2" id="KW-1185">Reference proteome</keyword>
<dbReference type="Proteomes" id="UP000053989">
    <property type="component" value="Unassembled WGS sequence"/>
</dbReference>
<protein>
    <submittedName>
        <fullName evidence="1">Uncharacterized protein</fullName>
    </submittedName>
</protein>
<reference evidence="1 2" key="1">
    <citation type="submission" date="2014-04" db="EMBL/GenBank/DDBJ databases">
        <authorList>
            <consortium name="DOE Joint Genome Institute"/>
            <person name="Kuo A."/>
            <person name="Kohler A."/>
            <person name="Nagy L.G."/>
            <person name="Floudas D."/>
            <person name="Copeland A."/>
            <person name="Barry K.W."/>
            <person name="Cichocki N."/>
            <person name="Veneault-Fourrey C."/>
            <person name="LaButti K."/>
            <person name="Lindquist E.A."/>
            <person name="Lipzen A."/>
            <person name="Lundell T."/>
            <person name="Morin E."/>
            <person name="Murat C."/>
            <person name="Sun H."/>
            <person name="Tunlid A."/>
            <person name="Henrissat B."/>
            <person name="Grigoriev I.V."/>
            <person name="Hibbett D.S."/>
            <person name="Martin F."/>
            <person name="Nordberg H.P."/>
            <person name="Cantor M.N."/>
            <person name="Hua S.X."/>
        </authorList>
    </citation>
    <scope>NUCLEOTIDE SEQUENCE [LARGE SCALE GENOMIC DNA]</scope>
    <source>
        <strain evidence="1 2">Foug A</strain>
    </source>
</reference>
<proteinExistence type="predicted"/>
<sequence length="66" mass="7241">MPCSIFSPCQITSNINTVVEDSSFQCCCDASEIVNAICITERILHGLRTFVLDAKTIFGHTSSEDQ</sequence>
<accession>A0A0C3CXC7</accession>
<dbReference type="InParanoid" id="A0A0C3CXC7"/>
<organism evidence="1 2">
    <name type="scientific">Scleroderma citrinum Foug A</name>
    <dbReference type="NCBI Taxonomy" id="1036808"/>
    <lineage>
        <taxon>Eukaryota</taxon>
        <taxon>Fungi</taxon>
        <taxon>Dikarya</taxon>
        <taxon>Basidiomycota</taxon>
        <taxon>Agaricomycotina</taxon>
        <taxon>Agaricomycetes</taxon>
        <taxon>Agaricomycetidae</taxon>
        <taxon>Boletales</taxon>
        <taxon>Sclerodermatineae</taxon>
        <taxon>Sclerodermataceae</taxon>
        <taxon>Scleroderma</taxon>
    </lineage>
</organism>
<evidence type="ECO:0000313" key="2">
    <source>
        <dbReference type="Proteomes" id="UP000053989"/>
    </source>
</evidence>